<reference evidence="3 4" key="1">
    <citation type="submission" date="2016-03" db="EMBL/GenBank/DDBJ databases">
        <authorList>
            <person name="Ploux O."/>
        </authorList>
    </citation>
    <scope>NUCLEOTIDE SEQUENCE [LARGE SCALE GENOMIC DNA]</scope>
    <source>
        <strain evidence="3 4">UAMH 11012</strain>
    </source>
</reference>
<dbReference type="SUPFAM" id="SSF55347">
    <property type="entry name" value="Glyceraldehyde-3-phosphate dehydrogenase-like, C-terminal domain"/>
    <property type="match status" value="1"/>
</dbReference>
<dbReference type="OrthoDB" id="64915at2759"/>
<dbReference type="Gene3D" id="3.40.50.720">
    <property type="entry name" value="NAD(P)-binding Rossmann-like Domain"/>
    <property type="match status" value="1"/>
</dbReference>
<keyword evidence="4" id="KW-1185">Reference proteome</keyword>
<proteinExistence type="predicted"/>
<feature type="region of interest" description="Disordered" evidence="1">
    <location>
        <begin position="1"/>
        <end position="74"/>
    </location>
</feature>
<feature type="compositionally biased region" description="Polar residues" evidence="1">
    <location>
        <begin position="54"/>
        <end position="70"/>
    </location>
</feature>
<feature type="compositionally biased region" description="Basic and acidic residues" evidence="1">
    <location>
        <begin position="20"/>
        <end position="32"/>
    </location>
</feature>
<dbReference type="InterPro" id="IPR000683">
    <property type="entry name" value="Gfo/Idh/MocA-like_OxRdtase_N"/>
</dbReference>
<dbReference type="PANTHER" id="PTHR42840">
    <property type="entry name" value="NAD(P)-BINDING ROSSMANN-FOLD SUPERFAMILY PROTEIN-RELATED"/>
    <property type="match status" value="1"/>
</dbReference>
<dbReference type="AlphaFoldDB" id="A0A1L7XKE0"/>
<dbReference type="GO" id="GO:0000166">
    <property type="term" value="F:nucleotide binding"/>
    <property type="evidence" value="ECO:0007669"/>
    <property type="project" value="InterPro"/>
</dbReference>
<gene>
    <name evidence="3" type="ORF">PAC_15421</name>
</gene>
<dbReference type="STRING" id="576137.A0A1L7XKE0"/>
<evidence type="ECO:0000313" key="3">
    <source>
        <dbReference type="EMBL" id="CZR65521.1"/>
    </source>
</evidence>
<accession>A0A1L7XKE0</accession>
<dbReference type="PANTHER" id="PTHR42840:SF5">
    <property type="entry name" value="NAD(P)-BINDING ROSSMANN-FOLD SUPERFAMILY PROTEIN"/>
    <property type="match status" value="1"/>
</dbReference>
<dbReference type="GO" id="GO:0005737">
    <property type="term" value="C:cytoplasm"/>
    <property type="evidence" value="ECO:0007669"/>
    <property type="project" value="TreeGrafter"/>
</dbReference>
<dbReference type="EMBL" id="FJOG01000031">
    <property type="protein sequence ID" value="CZR65521.1"/>
    <property type="molecule type" value="Genomic_DNA"/>
</dbReference>
<organism evidence="3 4">
    <name type="scientific">Phialocephala subalpina</name>
    <dbReference type="NCBI Taxonomy" id="576137"/>
    <lineage>
        <taxon>Eukaryota</taxon>
        <taxon>Fungi</taxon>
        <taxon>Dikarya</taxon>
        <taxon>Ascomycota</taxon>
        <taxon>Pezizomycotina</taxon>
        <taxon>Leotiomycetes</taxon>
        <taxon>Helotiales</taxon>
        <taxon>Mollisiaceae</taxon>
        <taxon>Phialocephala</taxon>
        <taxon>Phialocephala fortinii species complex</taxon>
    </lineage>
</organism>
<sequence>MAMTEYFDAESVADSTKSNKGKEVRLESDTESIKQSTSSNKGKEIRKESDTDTESIAKSTSALGLSNQKSNEGKDKGKPLVIAIIGAGRCAHRHYLPAIEFARGDFYLDAVYSRSKASATKLAASSKVYAPRAYWDEEPSRNLDVLLARDDIQAVVVLMHPSVQSSIIKKALEAGKHVLSEKPVAQSSKSQRELEQWYNTRQWATQPRIWNVSENLMYFDTAHYAFEQLFLLGGPITSFCLRFYGIQMPVASEGYELLTRFALRLIAILRYLLSAYQERVTNVTAFTSLLRQELPPQDTVHAIMKLNSGGSGTFTISLGSDFQNELEIAIYTAEGAVVVNPGRVVVKSKTMDHGDGEYKPEEKLLKGGSFVRRDVVAFAEAILKGYSTPSAKSDRGLGDLQIWETLLESAQRGESLYIA</sequence>
<feature type="compositionally biased region" description="Basic and acidic residues" evidence="1">
    <location>
        <begin position="41"/>
        <end position="50"/>
    </location>
</feature>
<evidence type="ECO:0000259" key="2">
    <source>
        <dbReference type="Pfam" id="PF01408"/>
    </source>
</evidence>
<evidence type="ECO:0000256" key="1">
    <source>
        <dbReference type="SAM" id="MobiDB-lite"/>
    </source>
</evidence>
<evidence type="ECO:0000313" key="4">
    <source>
        <dbReference type="Proteomes" id="UP000184330"/>
    </source>
</evidence>
<protein>
    <recommendedName>
        <fullName evidence="2">Gfo/Idh/MocA-like oxidoreductase N-terminal domain-containing protein</fullName>
    </recommendedName>
</protein>
<dbReference type="Gene3D" id="3.30.360.10">
    <property type="entry name" value="Dihydrodipicolinate Reductase, domain 2"/>
    <property type="match status" value="1"/>
</dbReference>
<feature type="domain" description="Gfo/Idh/MocA-like oxidoreductase N-terminal" evidence="2">
    <location>
        <begin position="82"/>
        <end position="194"/>
    </location>
</feature>
<name>A0A1L7XKE0_9HELO</name>
<dbReference type="Proteomes" id="UP000184330">
    <property type="component" value="Unassembled WGS sequence"/>
</dbReference>
<dbReference type="GO" id="GO:0006740">
    <property type="term" value="P:NADPH regeneration"/>
    <property type="evidence" value="ECO:0007669"/>
    <property type="project" value="TreeGrafter"/>
</dbReference>
<dbReference type="InterPro" id="IPR036291">
    <property type="entry name" value="NAD(P)-bd_dom_sf"/>
</dbReference>
<dbReference type="Pfam" id="PF01408">
    <property type="entry name" value="GFO_IDH_MocA"/>
    <property type="match status" value="1"/>
</dbReference>
<dbReference type="SUPFAM" id="SSF51735">
    <property type="entry name" value="NAD(P)-binding Rossmann-fold domains"/>
    <property type="match status" value="1"/>
</dbReference>
<dbReference type="GO" id="GO:0016491">
    <property type="term" value="F:oxidoreductase activity"/>
    <property type="evidence" value="ECO:0007669"/>
    <property type="project" value="TreeGrafter"/>
</dbReference>